<evidence type="ECO:0000256" key="2">
    <source>
        <dbReference type="ARBA" id="ARBA00005581"/>
    </source>
</evidence>
<dbReference type="Pfam" id="PF05938">
    <property type="entry name" value="Self-incomp_S1"/>
    <property type="match status" value="1"/>
</dbReference>
<accession>A0A9Q0IWJ1</accession>
<reference evidence="7" key="2">
    <citation type="journal article" date="2023" name="Plants (Basel)">
        <title>Annotation of the Turnera subulata (Passifloraceae) Draft Genome Reveals the S-Locus Evolved after the Divergence of Turneroideae from Passifloroideae in a Stepwise Manner.</title>
        <authorList>
            <person name="Henning P.M."/>
            <person name="Roalson E.H."/>
            <person name="Mir W."/>
            <person name="McCubbin A.G."/>
            <person name="Shore J.S."/>
        </authorList>
    </citation>
    <scope>NUCLEOTIDE SEQUENCE</scope>
    <source>
        <strain evidence="7">F60SS</strain>
    </source>
</reference>
<proteinExistence type="inferred from homology"/>
<keyword evidence="3 6" id="KW-0713">Self-incompatibility</keyword>
<dbReference type="AlphaFoldDB" id="A0A9Q0IWJ1"/>
<evidence type="ECO:0000256" key="4">
    <source>
        <dbReference type="ARBA" id="ARBA00022525"/>
    </source>
</evidence>
<dbReference type="PANTHER" id="PTHR31232:SF149">
    <property type="entry name" value="S-PROTEIN HOMOLOG"/>
    <property type="match status" value="1"/>
</dbReference>
<reference evidence="7" key="1">
    <citation type="submission" date="2022-02" db="EMBL/GenBank/DDBJ databases">
        <authorList>
            <person name="Henning P.M."/>
            <person name="McCubbin A.G."/>
            <person name="Shore J.S."/>
        </authorList>
    </citation>
    <scope>NUCLEOTIDE SEQUENCE</scope>
    <source>
        <strain evidence="7">F60SS</strain>
        <tissue evidence="7">Leaves</tissue>
    </source>
</reference>
<evidence type="ECO:0000256" key="1">
    <source>
        <dbReference type="ARBA" id="ARBA00004613"/>
    </source>
</evidence>
<comment type="caution">
    <text evidence="7">The sequence shown here is derived from an EMBL/GenBank/DDBJ whole genome shotgun (WGS) entry which is preliminary data.</text>
</comment>
<dbReference type="Proteomes" id="UP001141552">
    <property type="component" value="Unassembled WGS sequence"/>
</dbReference>
<dbReference type="GO" id="GO:0060320">
    <property type="term" value="P:rejection of self pollen"/>
    <property type="evidence" value="ECO:0007669"/>
    <property type="project" value="UniProtKB-KW"/>
</dbReference>
<evidence type="ECO:0000313" key="7">
    <source>
        <dbReference type="EMBL" id="KAJ4822091.1"/>
    </source>
</evidence>
<comment type="similarity">
    <text evidence="2 6">Belongs to the plant self-incompatibility (S1) protein family.</text>
</comment>
<protein>
    <recommendedName>
        <fullName evidence="6">S-protein homolog</fullName>
    </recommendedName>
</protein>
<dbReference type="GO" id="GO:0005576">
    <property type="term" value="C:extracellular region"/>
    <property type="evidence" value="ECO:0007669"/>
    <property type="project" value="UniProtKB-SubCell"/>
</dbReference>
<dbReference type="OrthoDB" id="1096418at2759"/>
<keyword evidence="8" id="KW-1185">Reference proteome</keyword>
<evidence type="ECO:0000313" key="8">
    <source>
        <dbReference type="Proteomes" id="UP001141552"/>
    </source>
</evidence>
<dbReference type="PANTHER" id="PTHR31232">
    <property type="match status" value="1"/>
</dbReference>
<sequence length="140" mass="16218">MRGEQDLIVHHKLEDGDPSLNGPWTAPRSWSGQDLFVHCKSADDDLGLKQLRLSESFMFTFHPMGGLIGNTLFFCKFTWASGSGWFDIYYQKRDQRMCDDHRYIWEVKQSGPCLHICAGSPPDFCYPWNPNLEEIIGQDW</sequence>
<comment type="subcellular location">
    <subcellularLocation>
        <location evidence="1 6">Secreted</location>
    </subcellularLocation>
</comment>
<name>A0A9Q0IWJ1_9ROSI</name>
<evidence type="ECO:0000256" key="3">
    <source>
        <dbReference type="ARBA" id="ARBA00022471"/>
    </source>
</evidence>
<keyword evidence="4 6" id="KW-0964">Secreted</keyword>
<gene>
    <name evidence="7" type="ORF">Tsubulata_041576</name>
</gene>
<dbReference type="EMBL" id="JAKUCV010007756">
    <property type="protein sequence ID" value="KAJ4822091.1"/>
    <property type="molecule type" value="Genomic_DNA"/>
</dbReference>
<dbReference type="InterPro" id="IPR010264">
    <property type="entry name" value="Self-incomp_S1"/>
</dbReference>
<evidence type="ECO:0000256" key="6">
    <source>
        <dbReference type="RuleBase" id="RU367044"/>
    </source>
</evidence>
<evidence type="ECO:0000256" key="5">
    <source>
        <dbReference type="ARBA" id="ARBA00022729"/>
    </source>
</evidence>
<keyword evidence="5" id="KW-0732">Signal</keyword>
<organism evidence="7 8">
    <name type="scientific">Turnera subulata</name>
    <dbReference type="NCBI Taxonomy" id="218843"/>
    <lineage>
        <taxon>Eukaryota</taxon>
        <taxon>Viridiplantae</taxon>
        <taxon>Streptophyta</taxon>
        <taxon>Embryophyta</taxon>
        <taxon>Tracheophyta</taxon>
        <taxon>Spermatophyta</taxon>
        <taxon>Magnoliopsida</taxon>
        <taxon>eudicotyledons</taxon>
        <taxon>Gunneridae</taxon>
        <taxon>Pentapetalae</taxon>
        <taxon>rosids</taxon>
        <taxon>fabids</taxon>
        <taxon>Malpighiales</taxon>
        <taxon>Passifloraceae</taxon>
        <taxon>Turnera</taxon>
    </lineage>
</organism>